<sequence length="356" mass="39115">MPKQSATKSWHSELSQSSFSICFTECCMLFAMLLCQGFNILDPSIRLYTWRASLFLLLSTIIVLIPASLCMVVAYRSGPAVHSAASIASAENALERVQSDLRERTRDLDTYEASKPQSDGSWLSRATLKRDTHQGSLQQEVIGLQALESQMSARVATLKRNRENNEFALSLRGKILSRVWAVYCVCRSLMNLIFPPLSTDDKTSDIIAHIFAHLVSLLPAATGKTSIDVPSLSRQISLVLVGAIILSSVHLVLRGVARMFRITSRNISASLMLLLLAQLMGIYLLSTLVQLRTMFPPTQSSSVDAGNDGEVNLFSSLPQYSLFGGLFDWSFLFGATGCAVARWAGGLFSEDVEDYA</sequence>
<feature type="transmembrane region" description="Helical" evidence="2">
    <location>
        <begin position="21"/>
        <end position="41"/>
    </location>
</feature>
<dbReference type="PANTHER" id="PTHR15948">
    <property type="entry name" value="G-PROTEIN COUPLED RECEPTOR 89-RELATED"/>
    <property type="match status" value="1"/>
</dbReference>
<accession>A0AAD4BRZ9</accession>
<reference evidence="4" key="2">
    <citation type="journal article" date="2020" name="Nat. Commun.">
        <title>Large-scale genome sequencing of mycorrhizal fungi provides insights into the early evolution of symbiotic traits.</title>
        <authorList>
            <person name="Miyauchi S."/>
            <person name="Kiss E."/>
            <person name="Kuo A."/>
            <person name="Drula E."/>
            <person name="Kohler A."/>
            <person name="Sanchez-Garcia M."/>
            <person name="Morin E."/>
            <person name="Andreopoulos B."/>
            <person name="Barry K.W."/>
            <person name="Bonito G."/>
            <person name="Buee M."/>
            <person name="Carver A."/>
            <person name="Chen C."/>
            <person name="Cichocki N."/>
            <person name="Clum A."/>
            <person name="Culley D."/>
            <person name="Crous P.W."/>
            <person name="Fauchery L."/>
            <person name="Girlanda M."/>
            <person name="Hayes R.D."/>
            <person name="Keri Z."/>
            <person name="LaButti K."/>
            <person name="Lipzen A."/>
            <person name="Lombard V."/>
            <person name="Magnuson J."/>
            <person name="Maillard F."/>
            <person name="Murat C."/>
            <person name="Nolan M."/>
            <person name="Ohm R.A."/>
            <person name="Pangilinan J."/>
            <person name="Pereira M.F."/>
            <person name="Perotto S."/>
            <person name="Peter M."/>
            <person name="Pfister S."/>
            <person name="Riley R."/>
            <person name="Sitrit Y."/>
            <person name="Stielow J.B."/>
            <person name="Szollosi G."/>
            <person name="Zifcakova L."/>
            <person name="Stursova M."/>
            <person name="Spatafora J.W."/>
            <person name="Tedersoo L."/>
            <person name="Vaario L.M."/>
            <person name="Yamada A."/>
            <person name="Yan M."/>
            <person name="Wang P."/>
            <person name="Xu J."/>
            <person name="Bruns T."/>
            <person name="Baldrian P."/>
            <person name="Vilgalys R."/>
            <person name="Dunand C."/>
            <person name="Henrissat B."/>
            <person name="Grigoriev I.V."/>
            <person name="Hibbett D."/>
            <person name="Nagy L.G."/>
            <person name="Martin F.M."/>
        </authorList>
    </citation>
    <scope>NUCLEOTIDE SEQUENCE</scope>
    <source>
        <strain evidence="4">BED1</strain>
    </source>
</reference>
<protein>
    <submittedName>
        <fullName evidence="4">Abscisic acid G-protein coupled receptor-domain-containing protein</fullName>
    </submittedName>
</protein>
<feature type="transmembrane region" description="Helical" evidence="2">
    <location>
        <begin position="269"/>
        <end position="289"/>
    </location>
</feature>
<evidence type="ECO:0000256" key="1">
    <source>
        <dbReference type="SAM" id="Coils"/>
    </source>
</evidence>
<dbReference type="Pfam" id="PF12430">
    <property type="entry name" value="ABA_GPCR"/>
    <property type="match status" value="1"/>
</dbReference>
<organism evidence="4 5">
    <name type="scientific">Boletus edulis BED1</name>
    <dbReference type="NCBI Taxonomy" id="1328754"/>
    <lineage>
        <taxon>Eukaryota</taxon>
        <taxon>Fungi</taxon>
        <taxon>Dikarya</taxon>
        <taxon>Basidiomycota</taxon>
        <taxon>Agaricomycotina</taxon>
        <taxon>Agaricomycetes</taxon>
        <taxon>Agaricomycetidae</taxon>
        <taxon>Boletales</taxon>
        <taxon>Boletineae</taxon>
        <taxon>Boletaceae</taxon>
        <taxon>Boletoideae</taxon>
        <taxon>Boletus</taxon>
    </lineage>
</organism>
<evidence type="ECO:0000313" key="5">
    <source>
        <dbReference type="Proteomes" id="UP001194468"/>
    </source>
</evidence>
<dbReference type="InterPro" id="IPR015672">
    <property type="entry name" value="GPHR/GTG"/>
</dbReference>
<dbReference type="AlphaFoldDB" id="A0AAD4BRZ9"/>
<keyword evidence="2" id="KW-0472">Membrane</keyword>
<comment type="caution">
    <text evidence="4">The sequence shown here is derived from an EMBL/GenBank/DDBJ whole genome shotgun (WGS) entry which is preliminary data.</text>
</comment>
<dbReference type="PANTHER" id="PTHR15948:SF0">
    <property type="entry name" value="GOLGI PH REGULATOR A-RELATED"/>
    <property type="match status" value="1"/>
</dbReference>
<feature type="coiled-coil region" evidence="1">
    <location>
        <begin position="87"/>
        <end position="114"/>
    </location>
</feature>
<proteinExistence type="predicted"/>
<keyword evidence="2" id="KW-1133">Transmembrane helix</keyword>
<dbReference type="InterPro" id="IPR025969">
    <property type="entry name" value="ABA_GPCR_dom"/>
</dbReference>
<dbReference type="Proteomes" id="UP001194468">
    <property type="component" value="Unassembled WGS sequence"/>
</dbReference>
<keyword evidence="1" id="KW-0175">Coiled coil</keyword>
<name>A0AAD4BRZ9_BOLED</name>
<dbReference type="EMBL" id="WHUW01000016">
    <property type="protein sequence ID" value="KAF8438460.1"/>
    <property type="molecule type" value="Genomic_DNA"/>
</dbReference>
<keyword evidence="2" id="KW-0812">Transmembrane</keyword>
<feature type="domain" description="Abscisic acid G-protein coupled receptor-like" evidence="3">
    <location>
        <begin position="174"/>
        <end position="345"/>
    </location>
</feature>
<reference evidence="4" key="1">
    <citation type="submission" date="2019-10" db="EMBL/GenBank/DDBJ databases">
        <authorList>
            <consortium name="DOE Joint Genome Institute"/>
            <person name="Kuo A."/>
            <person name="Miyauchi S."/>
            <person name="Kiss E."/>
            <person name="Drula E."/>
            <person name="Kohler A."/>
            <person name="Sanchez-Garcia M."/>
            <person name="Andreopoulos B."/>
            <person name="Barry K.W."/>
            <person name="Bonito G."/>
            <person name="Buee M."/>
            <person name="Carver A."/>
            <person name="Chen C."/>
            <person name="Cichocki N."/>
            <person name="Clum A."/>
            <person name="Culley D."/>
            <person name="Crous P.W."/>
            <person name="Fauchery L."/>
            <person name="Girlanda M."/>
            <person name="Hayes R."/>
            <person name="Keri Z."/>
            <person name="LaButti K."/>
            <person name="Lipzen A."/>
            <person name="Lombard V."/>
            <person name="Magnuson J."/>
            <person name="Maillard F."/>
            <person name="Morin E."/>
            <person name="Murat C."/>
            <person name="Nolan M."/>
            <person name="Ohm R."/>
            <person name="Pangilinan J."/>
            <person name="Pereira M."/>
            <person name="Perotto S."/>
            <person name="Peter M."/>
            <person name="Riley R."/>
            <person name="Sitrit Y."/>
            <person name="Stielow B."/>
            <person name="Szollosi G."/>
            <person name="Zifcakova L."/>
            <person name="Stursova M."/>
            <person name="Spatafora J.W."/>
            <person name="Tedersoo L."/>
            <person name="Vaario L.-M."/>
            <person name="Yamada A."/>
            <person name="Yan M."/>
            <person name="Wang P."/>
            <person name="Xu J."/>
            <person name="Bruns T."/>
            <person name="Baldrian P."/>
            <person name="Vilgalys R."/>
            <person name="Henrissat B."/>
            <person name="Grigoriev I.V."/>
            <person name="Hibbett D."/>
            <person name="Nagy L.G."/>
            <person name="Martin F.M."/>
        </authorList>
    </citation>
    <scope>NUCLEOTIDE SEQUENCE</scope>
    <source>
        <strain evidence="4">BED1</strain>
    </source>
</reference>
<keyword evidence="5" id="KW-1185">Reference proteome</keyword>
<gene>
    <name evidence="4" type="ORF">L210DRAFT_3612844</name>
</gene>
<evidence type="ECO:0000259" key="3">
    <source>
        <dbReference type="Pfam" id="PF12430"/>
    </source>
</evidence>
<keyword evidence="4" id="KW-0675">Receptor</keyword>
<evidence type="ECO:0000256" key="2">
    <source>
        <dbReference type="SAM" id="Phobius"/>
    </source>
</evidence>
<evidence type="ECO:0000313" key="4">
    <source>
        <dbReference type="EMBL" id="KAF8438460.1"/>
    </source>
</evidence>
<feature type="transmembrane region" description="Helical" evidence="2">
    <location>
        <begin position="236"/>
        <end position="257"/>
    </location>
</feature>
<feature type="transmembrane region" description="Helical" evidence="2">
    <location>
        <begin position="53"/>
        <end position="75"/>
    </location>
</feature>